<reference evidence="7 8" key="1">
    <citation type="submission" date="2018-06" db="EMBL/GenBank/DDBJ databases">
        <title>Paenibacillus montanisoli sp. nov., isolated from mountain area soil.</title>
        <authorList>
            <person name="Wu M."/>
        </authorList>
    </citation>
    <scope>NUCLEOTIDE SEQUENCE [LARGE SCALE GENOMIC DNA]</scope>
    <source>
        <strain evidence="7 8">RA17</strain>
    </source>
</reference>
<evidence type="ECO:0000313" key="7">
    <source>
        <dbReference type="EMBL" id="RAP75604.1"/>
    </source>
</evidence>
<keyword evidence="3" id="KW-0238">DNA-binding</keyword>
<dbReference type="GO" id="GO:0043565">
    <property type="term" value="F:sequence-specific DNA binding"/>
    <property type="evidence" value="ECO:0007669"/>
    <property type="project" value="InterPro"/>
</dbReference>
<dbReference type="GO" id="GO:0003700">
    <property type="term" value="F:DNA-binding transcription factor activity"/>
    <property type="evidence" value="ECO:0007669"/>
    <property type="project" value="InterPro"/>
</dbReference>
<dbReference type="Gene3D" id="1.10.10.60">
    <property type="entry name" value="Homeodomain-like"/>
    <property type="match status" value="2"/>
</dbReference>
<dbReference type="Proteomes" id="UP000249260">
    <property type="component" value="Unassembled WGS sequence"/>
</dbReference>
<gene>
    <name evidence="7" type="ORF">DL346_18440</name>
</gene>
<dbReference type="SUPFAM" id="SSF51215">
    <property type="entry name" value="Regulatory protein AraC"/>
    <property type="match status" value="1"/>
</dbReference>
<dbReference type="InterPro" id="IPR050204">
    <property type="entry name" value="AraC_XylS_family_regulators"/>
</dbReference>
<dbReference type="PANTHER" id="PTHR46796">
    <property type="entry name" value="HTH-TYPE TRANSCRIPTIONAL ACTIVATOR RHAS-RELATED"/>
    <property type="match status" value="1"/>
</dbReference>
<dbReference type="EMBL" id="QLUW01000003">
    <property type="protein sequence ID" value="RAP75604.1"/>
    <property type="molecule type" value="Genomic_DNA"/>
</dbReference>
<evidence type="ECO:0000259" key="6">
    <source>
        <dbReference type="PROSITE" id="PS01124"/>
    </source>
</evidence>
<proteinExistence type="predicted"/>
<dbReference type="InterPro" id="IPR018062">
    <property type="entry name" value="HTH_AraC-typ_CS"/>
</dbReference>
<keyword evidence="8" id="KW-1185">Reference proteome</keyword>
<evidence type="ECO:0000313" key="8">
    <source>
        <dbReference type="Proteomes" id="UP000249260"/>
    </source>
</evidence>
<dbReference type="PANTHER" id="PTHR46796:SF13">
    <property type="entry name" value="HTH-TYPE TRANSCRIPTIONAL ACTIVATOR RHAS"/>
    <property type="match status" value="1"/>
</dbReference>
<evidence type="ECO:0000256" key="4">
    <source>
        <dbReference type="ARBA" id="ARBA00023159"/>
    </source>
</evidence>
<keyword evidence="5" id="KW-0804">Transcription</keyword>
<evidence type="ECO:0000256" key="5">
    <source>
        <dbReference type="ARBA" id="ARBA00023163"/>
    </source>
</evidence>
<protein>
    <submittedName>
        <fullName evidence="7">AraC family transcriptional regulator</fullName>
    </submittedName>
</protein>
<dbReference type="InterPro" id="IPR020449">
    <property type="entry name" value="Tscrpt_reg_AraC-type_HTH"/>
</dbReference>
<comment type="caution">
    <text evidence="7">The sequence shown here is derived from an EMBL/GenBank/DDBJ whole genome shotgun (WGS) entry which is preliminary data.</text>
</comment>
<keyword evidence="2" id="KW-0805">Transcription regulation</keyword>
<dbReference type="InterPro" id="IPR018060">
    <property type="entry name" value="HTH_AraC"/>
</dbReference>
<keyword evidence="4" id="KW-0010">Activator</keyword>
<feature type="domain" description="HTH araC/xylS-type" evidence="6">
    <location>
        <begin position="185"/>
        <end position="283"/>
    </location>
</feature>
<dbReference type="Pfam" id="PF12833">
    <property type="entry name" value="HTH_18"/>
    <property type="match status" value="1"/>
</dbReference>
<dbReference type="AlphaFoldDB" id="A0A328U6A4"/>
<dbReference type="SMART" id="SM00342">
    <property type="entry name" value="HTH_ARAC"/>
    <property type="match status" value="1"/>
</dbReference>
<name>A0A328U6A4_9BACL</name>
<keyword evidence="1" id="KW-0963">Cytoplasm</keyword>
<evidence type="ECO:0000256" key="2">
    <source>
        <dbReference type="ARBA" id="ARBA00023015"/>
    </source>
</evidence>
<dbReference type="InterPro" id="IPR009057">
    <property type="entry name" value="Homeodomain-like_sf"/>
</dbReference>
<dbReference type="PROSITE" id="PS01124">
    <property type="entry name" value="HTH_ARAC_FAMILY_2"/>
    <property type="match status" value="1"/>
</dbReference>
<dbReference type="OrthoDB" id="249627at2"/>
<evidence type="ECO:0000256" key="1">
    <source>
        <dbReference type="ARBA" id="ARBA00022490"/>
    </source>
</evidence>
<dbReference type="SUPFAM" id="SSF46689">
    <property type="entry name" value="Homeodomain-like"/>
    <property type="match status" value="2"/>
</dbReference>
<evidence type="ECO:0000256" key="3">
    <source>
        <dbReference type="ARBA" id="ARBA00023125"/>
    </source>
</evidence>
<sequence>MAKHPIVPYIRESDYAVRRPWMYSARRLLDYLLVYFQEGDCLFHVDGVPYEFRPGDFCLIQPRSLNVLEGRTNTITPFAHMDLFYDASREERFPTRNGMIDLEPYEHLIQPRLNDFHGISIPVRLRPKHPLALRDKFLEMVECWQHRDPLMQLRAQSLGTEVILAILEDHTDLKQTEKAAPQRMNWITSFLSLNLAEPLSISEMAARANLSPSRFSAKFKEQLGVSPHKYLLQLRIRHAQELLTGSKHTIEDIADYCGFADVHHFTKAFKKEVGTAPGAYRGKQSQSKSANPSD</sequence>
<organism evidence="7 8">
    <name type="scientific">Paenibacillus montanisoli</name>
    <dbReference type="NCBI Taxonomy" id="2081970"/>
    <lineage>
        <taxon>Bacteria</taxon>
        <taxon>Bacillati</taxon>
        <taxon>Bacillota</taxon>
        <taxon>Bacilli</taxon>
        <taxon>Bacillales</taxon>
        <taxon>Paenibacillaceae</taxon>
        <taxon>Paenibacillus</taxon>
    </lineage>
</organism>
<accession>A0A328U6A4</accession>
<dbReference type="PROSITE" id="PS00041">
    <property type="entry name" value="HTH_ARAC_FAMILY_1"/>
    <property type="match status" value="1"/>
</dbReference>
<dbReference type="PRINTS" id="PR00032">
    <property type="entry name" value="HTHARAC"/>
</dbReference>
<dbReference type="InterPro" id="IPR037923">
    <property type="entry name" value="HTH-like"/>
</dbReference>